<protein>
    <submittedName>
        <fullName evidence="3">Pentapeptide repeat-containing protein</fullName>
    </submittedName>
</protein>
<accession>A0A6G4XE21</accession>
<dbReference type="Gene3D" id="2.160.20.80">
    <property type="entry name" value="E3 ubiquitin-protein ligase SopA"/>
    <property type="match status" value="1"/>
</dbReference>
<evidence type="ECO:0000313" key="4">
    <source>
        <dbReference type="Proteomes" id="UP000481109"/>
    </source>
</evidence>
<organism evidence="3 4">
    <name type="scientific">Streptomyces mesophilus</name>
    <dbReference type="NCBI Taxonomy" id="1775132"/>
    <lineage>
        <taxon>Bacteria</taxon>
        <taxon>Bacillati</taxon>
        <taxon>Actinomycetota</taxon>
        <taxon>Actinomycetes</taxon>
        <taxon>Kitasatosporales</taxon>
        <taxon>Streptomycetaceae</taxon>
        <taxon>Streptomyces</taxon>
    </lineage>
</organism>
<feature type="transmembrane region" description="Helical" evidence="2">
    <location>
        <begin position="59"/>
        <end position="78"/>
    </location>
</feature>
<evidence type="ECO:0000256" key="2">
    <source>
        <dbReference type="SAM" id="Phobius"/>
    </source>
</evidence>
<keyword evidence="4" id="KW-1185">Reference proteome</keyword>
<dbReference type="RefSeq" id="WP_165331301.1">
    <property type="nucleotide sequence ID" value="NZ_JAAKZW010000020.1"/>
</dbReference>
<keyword evidence="2" id="KW-1133">Transmembrane helix</keyword>
<sequence>MDTVQLAALSAGDSTAVTILGLALAVVAGAALKISRLRAGPEADDDEGKRQYTRTQRRLAAIAGLAGATAFVLLFWRGPWWFDGLHLRRTDLEGADGVVITGFRTGLVAVLAGIIAAIGLYYTREKHRLERDEFRHAQEQFAESQKQFASTLQEAQKRDRRQAELAREGQVTGRYVDAIKLLASDKLPERLGGIYALERIMHDSNRDLANIIEVLTAYIRAQEDDDHERPKPDTHAALTVVARRPEGKKHVITLGGTNLKFTILQQPSFRYAVLTVADLSDISWFGADLRSANLGTADLRRAHLEEADLMDAVLIEARLDHADLRKARLEGADLRGAHLQDANLQEADLLGAALHGADLRGADLRGAKSLDLAQLQNADLSRATKLPAAVAGNAAIQRRIEVCEQRDADRSPGGHGHSTTPAPA</sequence>
<dbReference type="SUPFAM" id="SSF141571">
    <property type="entry name" value="Pentapeptide repeat-like"/>
    <property type="match status" value="1"/>
</dbReference>
<comment type="caution">
    <text evidence="3">The sequence shown here is derived from an EMBL/GenBank/DDBJ whole genome shotgun (WGS) entry which is preliminary data.</text>
</comment>
<reference evidence="3 4" key="1">
    <citation type="submission" date="2020-02" db="EMBL/GenBank/DDBJ databases">
        <title>Whole-genome analyses of novel actinobacteria.</title>
        <authorList>
            <person name="Sahin N."/>
            <person name="Tokatli A."/>
        </authorList>
    </citation>
    <scope>NUCLEOTIDE SEQUENCE [LARGE SCALE GENOMIC DNA]</scope>
    <source>
        <strain evidence="3 4">YC504</strain>
    </source>
</reference>
<dbReference type="InterPro" id="IPR051082">
    <property type="entry name" value="Pentapeptide-BTB/POZ_domain"/>
</dbReference>
<dbReference type="PANTHER" id="PTHR14136">
    <property type="entry name" value="BTB_POZ DOMAIN-CONTAINING PROTEIN KCTD9"/>
    <property type="match status" value="1"/>
</dbReference>
<evidence type="ECO:0000256" key="1">
    <source>
        <dbReference type="SAM" id="MobiDB-lite"/>
    </source>
</evidence>
<dbReference type="EMBL" id="JAAKZW010000020">
    <property type="protein sequence ID" value="NGO75789.1"/>
    <property type="molecule type" value="Genomic_DNA"/>
</dbReference>
<dbReference type="InterPro" id="IPR001646">
    <property type="entry name" value="5peptide_repeat"/>
</dbReference>
<name>A0A6G4XE21_9ACTN</name>
<gene>
    <name evidence="3" type="ORF">G6045_08905</name>
</gene>
<dbReference type="PANTHER" id="PTHR14136:SF17">
    <property type="entry name" value="BTB_POZ DOMAIN-CONTAINING PROTEIN KCTD9"/>
    <property type="match status" value="1"/>
</dbReference>
<proteinExistence type="predicted"/>
<feature type="transmembrane region" description="Helical" evidence="2">
    <location>
        <begin position="98"/>
        <end position="122"/>
    </location>
</feature>
<dbReference type="Pfam" id="PF00805">
    <property type="entry name" value="Pentapeptide"/>
    <property type="match status" value="2"/>
</dbReference>
<feature type="transmembrane region" description="Helical" evidence="2">
    <location>
        <begin position="6"/>
        <end position="32"/>
    </location>
</feature>
<keyword evidence="2" id="KW-0472">Membrane</keyword>
<evidence type="ECO:0000313" key="3">
    <source>
        <dbReference type="EMBL" id="NGO75789.1"/>
    </source>
</evidence>
<dbReference type="Proteomes" id="UP000481109">
    <property type="component" value="Unassembled WGS sequence"/>
</dbReference>
<dbReference type="AlphaFoldDB" id="A0A6G4XE21"/>
<feature type="region of interest" description="Disordered" evidence="1">
    <location>
        <begin position="405"/>
        <end position="424"/>
    </location>
</feature>
<keyword evidence="2" id="KW-0812">Transmembrane</keyword>